<gene>
    <name evidence="4" type="ORF">Mag101_17135</name>
</gene>
<feature type="domain" description="Outer membrane protein beta-barrel" evidence="3">
    <location>
        <begin position="19"/>
        <end position="177"/>
    </location>
</feature>
<organism evidence="4 5">
    <name type="scientific">Microbulbifer agarilyticus</name>
    <dbReference type="NCBI Taxonomy" id="260552"/>
    <lineage>
        <taxon>Bacteria</taxon>
        <taxon>Pseudomonadati</taxon>
        <taxon>Pseudomonadota</taxon>
        <taxon>Gammaproteobacteria</taxon>
        <taxon>Cellvibrionales</taxon>
        <taxon>Microbulbiferaceae</taxon>
        <taxon>Microbulbifer</taxon>
    </lineage>
</organism>
<dbReference type="GO" id="GO:0005509">
    <property type="term" value="F:calcium ion binding"/>
    <property type="evidence" value="ECO:0007669"/>
    <property type="project" value="InterPro"/>
</dbReference>
<dbReference type="eggNOG" id="COG3637">
    <property type="taxonomic scope" value="Bacteria"/>
</dbReference>
<reference evidence="4" key="1">
    <citation type="submission" date="2017-02" db="EMBL/GenBank/DDBJ databases">
        <title>Genome of Microbulbifer agarilyticus GP101.</title>
        <authorList>
            <person name="Jung J."/>
            <person name="Bae S.S."/>
            <person name="Baek K."/>
        </authorList>
    </citation>
    <scope>NUCLEOTIDE SEQUENCE [LARGE SCALE GENOMIC DNA]</scope>
    <source>
        <strain evidence="4">GP101</strain>
    </source>
</reference>
<proteinExistence type="predicted"/>
<evidence type="ECO:0000313" key="4">
    <source>
        <dbReference type="EMBL" id="AQQ69161.1"/>
    </source>
</evidence>
<name>A0A1Q2M8Z7_9GAMM</name>
<dbReference type="Pfam" id="PF02412">
    <property type="entry name" value="TSP_3"/>
    <property type="match status" value="2"/>
</dbReference>
<dbReference type="SUPFAM" id="SSF103647">
    <property type="entry name" value="TSP type-3 repeat"/>
    <property type="match status" value="1"/>
</dbReference>
<evidence type="ECO:0000313" key="5">
    <source>
        <dbReference type="Proteomes" id="UP000188219"/>
    </source>
</evidence>
<dbReference type="GO" id="GO:0007155">
    <property type="term" value="P:cell adhesion"/>
    <property type="evidence" value="ECO:0007669"/>
    <property type="project" value="InterPro"/>
</dbReference>
<dbReference type="InterPro" id="IPR011250">
    <property type="entry name" value="OMP/PagP_B-barrel"/>
</dbReference>
<feature type="chain" id="PRO_5012546571" description="Outer membrane protein beta-barrel domain-containing protein" evidence="2">
    <location>
        <begin position="31"/>
        <end position="275"/>
    </location>
</feature>
<feature type="signal peptide" evidence="2">
    <location>
        <begin position="1"/>
        <end position="30"/>
    </location>
</feature>
<accession>A0A1Q2M8Z7</accession>
<dbReference type="Pfam" id="PF13505">
    <property type="entry name" value="OMP_b-brl"/>
    <property type="match status" value="1"/>
</dbReference>
<dbReference type="OrthoDB" id="9805832at2"/>
<evidence type="ECO:0000256" key="1">
    <source>
        <dbReference type="ARBA" id="ARBA00022729"/>
    </source>
</evidence>
<dbReference type="SUPFAM" id="SSF56925">
    <property type="entry name" value="OMPA-like"/>
    <property type="match status" value="1"/>
</dbReference>
<keyword evidence="1 2" id="KW-0732">Signal</keyword>
<dbReference type="STRING" id="260552.Mag101_17135"/>
<evidence type="ECO:0000256" key="2">
    <source>
        <dbReference type="SAM" id="SignalP"/>
    </source>
</evidence>
<protein>
    <recommendedName>
        <fullName evidence="3">Outer membrane protein beta-barrel domain-containing protein</fullName>
    </recommendedName>
</protein>
<sequence>MTTSPTLARKLLPKLLLGSALLLSSGQAVSDGEGTLNLYLNGGYYWFDDQRLDGTPYFGFELEDRAGGGIGFGYNVTDRWALEGVYNYFSVNVQDTFEDVEVQNYHVDLLYQFAGRFCGNYDWQPYVVAGIGELRIDEDTYGYPFDWHRRQTMVNFGMGVKYRLHPRWQVRGDARGFQGVEESGLDAYVSMSIGYQWGEDPVAIYDRDGDGVYDDADECPQTPPGIDVDFRGCPIDTDGDGIPDYLDLCPNTPMGMAVNEDGCPREGYDPYEMSK</sequence>
<dbReference type="InterPro" id="IPR003367">
    <property type="entry name" value="Thrombospondin_3-like_rpt"/>
</dbReference>
<dbReference type="RefSeq" id="WP_077407714.1">
    <property type="nucleotide sequence ID" value="NZ_CP019650.1"/>
</dbReference>
<dbReference type="Gene3D" id="2.40.160.20">
    <property type="match status" value="1"/>
</dbReference>
<dbReference type="InterPro" id="IPR027385">
    <property type="entry name" value="Beta-barrel_OMP"/>
</dbReference>
<keyword evidence="5" id="KW-1185">Reference proteome</keyword>
<dbReference type="KEGG" id="maga:Mag101_17135"/>
<dbReference type="EMBL" id="CP019650">
    <property type="protein sequence ID" value="AQQ69161.1"/>
    <property type="molecule type" value="Genomic_DNA"/>
</dbReference>
<dbReference type="AlphaFoldDB" id="A0A1Q2M8Z7"/>
<dbReference type="InterPro" id="IPR028974">
    <property type="entry name" value="TSP_type-3_rpt"/>
</dbReference>
<dbReference type="Proteomes" id="UP000188219">
    <property type="component" value="Chromosome"/>
</dbReference>
<evidence type="ECO:0000259" key="3">
    <source>
        <dbReference type="Pfam" id="PF13505"/>
    </source>
</evidence>